<reference evidence="2" key="1">
    <citation type="submission" date="2023-04" db="EMBL/GenBank/DDBJ databases">
        <title>Aspergillus oryzae NBRC 4228.</title>
        <authorList>
            <person name="Ichikawa N."/>
            <person name="Sato H."/>
            <person name="Tonouchi N."/>
        </authorList>
    </citation>
    <scope>NUCLEOTIDE SEQUENCE</scope>
    <source>
        <strain evidence="2">NBRC 4228</strain>
    </source>
</reference>
<dbReference type="Proteomes" id="UP001165205">
    <property type="component" value="Unassembled WGS sequence"/>
</dbReference>
<accession>A0AAN4YRE2</accession>
<dbReference type="EMBL" id="BSYA01000113">
    <property type="protein sequence ID" value="GMG33190.1"/>
    <property type="molecule type" value="Genomic_DNA"/>
</dbReference>
<gene>
    <name evidence="2" type="ORF">Aory04_000875900</name>
</gene>
<comment type="caution">
    <text evidence="2">The sequence shown here is derived from an EMBL/GenBank/DDBJ whole genome shotgun (WGS) entry which is preliminary data.</text>
</comment>
<protein>
    <submittedName>
        <fullName evidence="2">Unnamed protein product</fullName>
    </submittedName>
</protein>
<evidence type="ECO:0000313" key="3">
    <source>
        <dbReference type="Proteomes" id="UP001165205"/>
    </source>
</evidence>
<organism evidence="2 3">
    <name type="scientific">Aspergillus oryzae</name>
    <name type="common">Yellow koji mold</name>
    <dbReference type="NCBI Taxonomy" id="5062"/>
    <lineage>
        <taxon>Eukaryota</taxon>
        <taxon>Fungi</taxon>
        <taxon>Dikarya</taxon>
        <taxon>Ascomycota</taxon>
        <taxon>Pezizomycotina</taxon>
        <taxon>Eurotiomycetes</taxon>
        <taxon>Eurotiomycetidae</taxon>
        <taxon>Eurotiales</taxon>
        <taxon>Aspergillaceae</taxon>
        <taxon>Aspergillus</taxon>
        <taxon>Aspergillus subgen. Circumdati</taxon>
    </lineage>
</organism>
<proteinExistence type="predicted"/>
<feature type="compositionally biased region" description="Basic residues" evidence="1">
    <location>
        <begin position="114"/>
        <end position="123"/>
    </location>
</feature>
<sequence>MPDADSTKALLVGPQTANAGAILQDTRTFAESFSLLARYGEEFMDENPLVGEPGSFILSKSGDTDRGAASKQPSNVNRPGSIPGKVGTPQVKVDTPGKTPEKGATPSASDDSKIRKKKAKIGN</sequence>
<dbReference type="AlphaFoldDB" id="A0AAN4YRE2"/>
<evidence type="ECO:0000256" key="1">
    <source>
        <dbReference type="SAM" id="MobiDB-lite"/>
    </source>
</evidence>
<evidence type="ECO:0000313" key="2">
    <source>
        <dbReference type="EMBL" id="GMG33190.1"/>
    </source>
</evidence>
<feature type="region of interest" description="Disordered" evidence="1">
    <location>
        <begin position="46"/>
        <end position="123"/>
    </location>
</feature>
<name>A0AAN4YRE2_ASPOZ</name>